<dbReference type="GO" id="GO:0050660">
    <property type="term" value="F:flavin adenine dinucleotide binding"/>
    <property type="evidence" value="ECO:0007669"/>
    <property type="project" value="InterPro"/>
</dbReference>
<dbReference type="eggNOG" id="COG1960">
    <property type="taxonomic scope" value="Bacteria"/>
</dbReference>
<dbReference type="GO" id="GO:0003995">
    <property type="term" value="F:acyl-CoA dehydrogenase activity"/>
    <property type="evidence" value="ECO:0007669"/>
    <property type="project" value="TreeGrafter"/>
</dbReference>
<dbReference type="InterPro" id="IPR013107">
    <property type="entry name" value="Acyl-CoA_DH_C"/>
</dbReference>
<dbReference type="HOGENOM" id="CLU_018204_3_1_10"/>
<keyword evidence="6" id="KW-1185">Reference proteome</keyword>
<evidence type="ECO:0000259" key="4">
    <source>
        <dbReference type="Pfam" id="PF08028"/>
    </source>
</evidence>
<dbReference type="InterPro" id="IPR046373">
    <property type="entry name" value="Acyl-CoA_Oxase/DH_mid-dom_sf"/>
</dbReference>
<dbReference type="SUPFAM" id="SSF47203">
    <property type="entry name" value="Acyl-CoA dehydrogenase C-terminal domain-like"/>
    <property type="match status" value="1"/>
</dbReference>
<dbReference type="PANTHER" id="PTHR48083:SF37">
    <property type="entry name" value="DEHYDROGENASE, PUTATIVE-RELATED"/>
    <property type="match status" value="1"/>
</dbReference>
<dbReference type="CDD" id="cd00567">
    <property type="entry name" value="ACAD"/>
    <property type="match status" value="1"/>
</dbReference>
<dbReference type="PANTHER" id="PTHR48083">
    <property type="entry name" value="MEDIUM-CHAIN SPECIFIC ACYL-COA DEHYDROGENASE, MITOCHONDRIAL-RELATED"/>
    <property type="match status" value="1"/>
</dbReference>
<sequence>MYAGRPFRLLVAQPVNPVMITDERPSKVGQPLVPPQSSYWHSTPDALASVVATIADLAPDTDEEGAFPEEAFQLLAESGLLAATLPGQPLDNHGQHTAQLLHLLKRIGAANLAVGRVYEGHINALLLAHLFGNAEQHRRWQADVQRGALFSVWNTQADDGVRIHALGGGRYALEGHKTFCSGAGWITRPLITGELLSGPTSDGRRGWQMCIVPTEHAKVIGQDDRFWKPLGMRASASFKLDFTGVELDESDLLGQPGDYFRQPYFSGGAIRFAAVQLGGAEALLEATRDMLRSMGRTDDVFQKTRLAEMAYRIESGNQWLNAAGTNNDAWLRAGEADSASRIVAYANMTRTAIEEICLKVMQLAERSVGARGLLRPLPFERIHRDLTMYLRQPAPDATLADIGTYVSQQSAPTHRLWA</sequence>
<keyword evidence="1" id="KW-0560">Oxidoreductase</keyword>
<dbReference type="Gene3D" id="1.20.140.10">
    <property type="entry name" value="Butyryl-CoA Dehydrogenase, subunit A, domain 3"/>
    <property type="match status" value="1"/>
</dbReference>
<evidence type="ECO:0000256" key="1">
    <source>
        <dbReference type="ARBA" id="ARBA00023002"/>
    </source>
</evidence>
<feature type="domain" description="Acyl-CoA dehydrogenase C-terminal" evidence="4">
    <location>
        <begin position="272"/>
        <end position="387"/>
    </location>
</feature>
<dbReference type="EMBL" id="HE796683">
    <property type="protein sequence ID" value="CCH02647.1"/>
    <property type="molecule type" value="Genomic_DNA"/>
</dbReference>
<proteinExistence type="inferred from homology"/>
<evidence type="ECO:0000256" key="2">
    <source>
        <dbReference type="ARBA" id="ARBA00049661"/>
    </source>
</evidence>
<protein>
    <submittedName>
        <fullName evidence="5">Acyl-CoA dehydrogenase type 2 domain protein</fullName>
    </submittedName>
</protein>
<dbReference type="PIRSF" id="PIRSF016578">
    <property type="entry name" value="HsaA"/>
    <property type="match status" value="1"/>
</dbReference>
<reference evidence="5 6" key="1">
    <citation type="journal article" date="2012" name="J. Bacteriol.">
        <title>Genome Sequence of Fibrella aestuarina BUZ 2T, a Filamentous Marine Bacterium.</title>
        <authorList>
            <person name="Filippini M."/>
            <person name="Qi W."/>
            <person name="Blom J."/>
            <person name="Goesmann A."/>
            <person name="Smits T.H."/>
            <person name="Bagheri H.C."/>
        </authorList>
    </citation>
    <scope>NUCLEOTIDE SEQUENCE [LARGE SCALE GENOMIC DNA]</scope>
    <source>
        <strain evidence="6">BUZ 2T</strain>
    </source>
</reference>
<dbReference type="Gene3D" id="1.10.540.10">
    <property type="entry name" value="Acyl-CoA dehydrogenase/oxidase, N-terminal domain"/>
    <property type="match status" value="1"/>
</dbReference>
<dbReference type="InterPro" id="IPR050741">
    <property type="entry name" value="Acyl-CoA_dehydrogenase"/>
</dbReference>
<dbReference type="Pfam" id="PF02771">
    <property type="entry name" value="Acyl-CoA_dh_N"/>
    <property type="match status" value="1"/>
</dbReference>
<accession>I0KEU4</accession>
<dbReference type="InterPro" id="IPR036250">
    <property type="entry name" value="AcylCo_DH-like_C"/>
</dbReference>
<dbReference type="STRING" id="1166018.FAES_4648"/>
<dbReference type="AlphaFoldDB" id="I0KEU4"/>
<comment type="similarity">
    <text evidence="2">Belongs to the HpaH/HsaA monooxygenase family.</text>
</comment>
<evidence type="ECO:0000259" key="3">
    <source>
        <dbReference type="Pfam" id="PF02771"/>
    </source>
</evidence>
<gene>
    <name evidence="5" type="ORF">FAES_4648</name>
</gene>
<dbReference type="GO" id="GO:0033539">
    <property type="term" value="P:fatty acid beta-oxidation using acyl-CoA dehydrogenase"/>
    <property type="evidence" value="ECO:0007669"/>
    <property type="project" value="TreeGrafter"/>
</dbReference>
<dbReference type="SUPFAM" id="SSF56645">
    <property type="entry name" value="Acyl-CoA dehydrogenase NM domain-like"/>
    <property type="match status" value="1"/>
</dbReference>
<dbReference type="InterPro" id="IPR037069">
    <property type="entry name" value="AcylCoA_DH/ox_N_sf"/>
</dbReference>
<name>I0KEU4_9BACT</name>
<dbReference type="PATRIC" id="fig|1166018.3.peg.1615"/>
<dbReference type="InterPro" id="IPR009100">
    <property type="entry name" value="AcylCoA_DH/oxidase_NM_dom_sf"/>
</dbReference>
<evidence type="ECO:0000313" key="5">
    <source>
        <dbReference type="EMBL" id="CCH02647.1"/>
    </source>
</evidence>
<dbReference type="GO" id="GO:0005737">
    <property type="term" value="C:cytoplasm"/>
    <property type="evidence" value="ECO:0007669"/>
    <property type="project" value="TreeGrafter"/>
</dbReference>
<evidence type="ECO:0000313" key="6">
    <source>
        <dbReference type="Proteomes" id="UP000011058"/>
    </source>
</evidence>
<dbReference type="InterPro" id="IPR013786">
    <property type="entry name" value="AcylCoA_DH/ox_N"/>
</dbReference>
<dbReference type="Gene3D" id="2.40.110.10">
    <property type="entry name" value="Butyryl-CoA Dehydrogenase, subunit A, domain 2"/>
    <property type="match status" value="1"/>
</dbReference>
<dbReference type="Pfam" id="PF08028">
    <property type="entry name" value="Acyl-CoA_dh_2"/>
    <property type="match status" value="1"/>
</dbReference>
<dbReference type="Proteomes" id="UP000011058">
    <property type="component" value="Chromosome"/>
</dbReference>
<dbReference type="KEGG" id="fae:FAES_4648"/>
<feature type="domain" description="Acyl-CoA dehydrogenase/oxidase N-terminal" evidence="3">
    <location>
        <begin position="52"/>
        <end position="147"/>
    </location>
</feature>
<organism evidence="5 6">
    <name type="scientific">Fibrella aestuarina BUZ 2</name>
    <dbReference type="NCBI Taxonomy" id="1166018"/>
    <lineage>
        <taxon>Bacteria</taxon>
        <taxon>Pseudomonadati</taxon>
        <taxon>Bacteroidota</taxon>
        <taxon>Cytophagia</taxon>
        <taxon>Cytophagales</taxon>
        <taxon>Spirosomataceae</taxon>
        <taxon>Fibrella</taxon>
    </lineage>
</organism>